<dbReference type="PANTHER" id="PTHR28570">
    <property type="entry name" value="ASPARTYL AMINOPEPTIDASE"/>
    <property type="match status" value="1"/>
</dbReference>
<evidence type="ECO:0000256" key="5">
    <source>
        <dbReference type="ARBA" id="ARBA00022723"/>
    </source>
</evidence>
<keyword evidence="8 9" id="KW-0482">Metalloprotease</keyword>
<accession>A0A5C9A789</accession>
<dbReference type="GO" id="GO:0008237">
    <property type="term" value="F:metallopeptidase activity"/>
    <property type="evidence" value="ECO:0007669"/>
    <property type="project" value="UniProtKB-KW"/>
</dbReference>
<evidence type="ECO:0000256" key="2">
    <source>
        <dbReference type="ARBA" id="ARBA00008290"/>
    </source>
</evidence>
<reference evidence="11 12" key="1">
    <citation type="submission" date="2019-08" db="EMBL/GenBank/DDBJ databases">
        <title>Parahaliea maris sp. nov., isolated from the surface seawater.</title>
        <authorList>
            <person name="Liu Y."/>
        </authorList>
    </citation>
    <scope>NUCLEOTIDE SEQUENCE [LARGE SCALE GENOMIC DNA]</scope>
    <source>
        <strain evidence="11 12">HSLHS9</strain>
    </source>
</reference>
<dbReference type="GO" id="GO:0005737">
    <property type="term" value="C:cytoplasm"/>
    <property type="evidence" value="ECO:0007669"/>
    <property type="project" value="UniProtKB-ARBA"/>
</dbReference>
<evidence type="ECO:0000256" key="7">
    <source>
        <dbReference type="ARBA" id="ARBA00022833"/>
    </source>
</evidence>
<comment type="cofactor">
    <cofactor evidence="1 10">
        <name>Zn(2+)</name>
        <dbReference type="ChEBI" id="CHEBI:29105"/>
    </cofactor>
</comment>
<keyword evidence="3 9" id="KW-0031">Aminopeptidase</keyword>
<evidence type="ECO:0000313" key="11">
    <source>
        <dbReference type="EMBL" id="TXS95530.1"/>
    </source>
</evidence>
<dbReference type="AlphaFoldDB" id="A0A5C9A789"/>
<organism evidence="11 12">
    <name type="scientific">Parahaliea maris</name>
    <dbReference type="NCBI Taxonomy" id="2716870"/>
    <lineage>
        <taxon>Bacteria</taxon>
        <taxon>Pseudomonadati</taxon>
        <taxon>Pseudomonadota</taxon>
        <taxon>Gammaproteobacteria</taxon>
        <taxon>Cellvibrionales</taxon>
        <taxon>Halieaceae</taxon>
        <taxon>Parahaliea</taxon>
    </lineage>
</organism>
<keyword evidence="7 9" id="KW-0862">Zinc</keyword>
<dbReference type="NCBIfam" id="NF002759">
    <property type="entry name" value="PRK02813.1"/>
    <property type="match status" value="1"/>
</dbReference>
<dbReference type="SUPFAM" id="SSF53187">
    <property type="entry name" value="Zn-dependent exopeptidases"/>
    <property type="match status" value="1"/>
</dbReference>
<protein>
    <recommendedName>
        <fullName evidence="10">M18 family aminopeptidase</fullName>
        <ecNumber evidence="10">3.4.11.-</ecNumber>
    </recommendedName>
</protein>
<evidence type="ECO:0000256" key="8">
    <source>
        <dbReference type="ARBA" id="ARBA00023049"/>
    </source>
</evidence>
<keyword evidence="4 9" id="KW-0645">Protease</keyword>
<dbReference type="InterPro" id="IPR001948">
    <property type="entry name" value="Peptidase_M18"/>
</dbReference>
<evidence type="ECO:0000256" key="10">
    <source>
        <dbReference type="RuleBase" id="RU004387"/>
    </source>
</evidence>
<comment type="caution">
    <text evidence="11">The sequence shown here is derived from an EMBL/GenBank/DDBJ whole genome shotgun (WGS) entry which is preliminary data.</text>
</comment>
<evidence type="ECO:0000313" key="12">
    <source>
        <dbReference type="Proteomes" id="UP000321039"/>
    </source>
</evidence>
<keyword evidence="12" id="KW-1185">Reference proteome</keyword>
<dbReference type="GO" id="GO:0004177">
    <property type="term" value="F:aminopeptidase activity"/>
    <property type="evidence" value="ECO:0007669"/>
    <property type="project" value="UniProtKB-KW"/>
</dbReference>
<dbReference type="InterPro" id="IPR023358">
    <property type="entry name" value="Peptidase_M18_dom2"/>
</dbReference>
<evidence type="ECO:0000256" key="4">
    <source>
        <dbReference type="ARBA" id="ARBA00022670"/>
    </source>
</evidence>
<evidence type="ECO:0000256" key="1">
    <source>
        <dbReference type="ARBA" id="ARBA00001947"/>
    </source>
</evidence>
<dbReference type="EC" id="3.4.11.-" evidence="10"/>
<evidence type="ECO:0000256" key="6">
    <source>
        <dbReference type="ARBA" id="ARBA00022801"/>
    </source>
</evidence>
<dbReference type="PANTHER" id="PTHR28570:SF3">
    <property type="entry name" value="ASPARTYL AMINOPEPTIDASE"/>
    <property type="match status" value="1"/>
</dbReference>
<dbReference type="PRINTS" id="PR00932">
    <property type="entry name" value="AMINO1PTASE"/>
</dbReference>
<sequence>MSQANPEAFNLALCEFLARAVTPFHAVEAMASILAEAGFKPLSEAENWQLQPGGKYYLTRNGSALIAFVHGANAGPELGMRMVGAHTDSPCLMVKPQPEKVRQGYFQLGVEVYGGVLLNPWFDRDLSLAGRVSYADKSGAMQTALVNFQRPIAYIPSLAIHLDREVNQQRSVNPQTDILPVLTQLPAGDSIDFRHLLAEQLAAEHPAIEVDRVLDYELAFYDTQVASLVGLNGEFIASARLDNLLSCFTGLQALLAADGSQSSLLVCNDHEEVGSQSAAGAQGPFLRSVLRRLAGGNDTVYAGLTDRSMMISADNAHGIHPNFADKHDDNHGPKLNAGPVIKINANQRYATNSETAGLYRLLAAAEEVPVQAFVVRTDMACGSTIGPITAGGTGIRTLDIGVPTFGMHSIRELAGSRDAWDLNRVLRRFYDHSGQLFPG</sequence>
<dbReference type="EMBL" id="VRZA01000002">
    <property type="protein sequence ID" value="TXS95530.1"/>
    <property type="molecule type" value="Genomic_DNA"/>
</dbReference>
<dbReference type="GO" id="GO:0008270">
    <property type="term" value="F:zinc ion binding"/>
    <property type="evidence" value="ECO:0007669"/>
    <property type="project" value="InterPro"/>
</dbReference>
<dbReference type="FunFam" id="2.30.250.10:FF:000003">
    <property type="entry name" value="Probable M18 family aminopeptidase 2"/>
    <property type="match status" value="1"/>
</dbReference>
<dbReference type="SUPFAM" id="SSF101821">
    <property type="entry name" value="Aminopeptidase/glucanase lid domain"/>
    <property type="match status" value="1"/>
</dbReference>
<name>A0A5C9A789_9GAMM</name>
<dbReference type="Pfam" id="PF02127">
    <property type="entry name" value="Peptidase_M18"/>
    <property type="match status" value="1"/>
</dbReference>
<dbReference type="GO" id="GO:0006508">
    <property type="term" value="P:proteolysis"/>
    <property type="evidence" value="ECO:0007669"/>
    <property type="project" value="UniProtKB-KW"/>
</dbReference>
<keyword evidence="5 9" id="KW-0479">Metal-binding</keyword>
<keyword evidence="6 9" id="KW-0378">Hydrolase</keyword>
<proteinExistence type="inferred from homology"/>
<dbReference type="CDD" id="cd05658">
    <property type="entry name" value="M18_DAP"/>
    <property type="match status" value="1"/>
</dbReference>
<dbReference type="Gene3D" id="3.40.630.10">
    <property type="entry name" value="Zn peptidases"/>
    <property type="match status" value="1"/>
</dbReference>
<dbReference type="Proteomes" id="UP000321039">
    <property type="component" value="Unassembled WGS sequence"/>
</dbReference>
<evidence type="ECO:0000256" key="9">
    <source>
        <dbReference type="RuleBase" id="RU004386"/>
    </source>
</evidence>
<dbReference type="Gene3D" id="2.30.250.10">
    <property type="entry name" value="Aminopeptidase i, Domain 2"/>
    <property type="match status" value="1"/>
</dbReference>
<comment type="similarity">
    <text evidence="2 9">Belongs to the peptidase M18 family.</text>
</comment>
<evidence type="ECO:0000256" key="3">
    <source>
        <dbReference type="ARBA" id="ARBA00022438"/>
    </source>
</evidence>
<dbReference type="RefSeq" id="WP_148067441.1">
    <property type="nucleotide sequence ID" value="NZ_VRZA01000002.1"/>
</dbReference>
<gene>
    <name evidence="11" type="ORF">FV139_06510</name>
</gene>